<dbReference type="SUPFAM" id="SSF54695">
    <property type="entry name" value="POZ domain"/>
    <property type="match status" value="1"/>
</dbReference>
<comment type="caution">
    <text evidence="3">The sequence shown here is derived from an EMBL/GenBank/DDBJ whole genome shotgun (WGS) entry which is preliminary data.</text>
</comment>
<gene>
    <name evidence="3" type="ORF">M0812_12567</name>
</gene>
<sequence>MTNETEQLIATSFKYEKINLDSLAQPIEGFSAFIGNNPTIKKINLNFVDLRSENTIDDELIKTLTENKNQIESLKLYGSLGVTSVSILVHKALNNQICTLKHLDLGWNDLNLEMGKELLTIFKKGCRLTTLIIESCSLNDDYIQPLSEGLRQFDTLKFINFGTNRKLTGRGIIKINNALQNHKGLEVLNMSQLNLSLVQEKKVQNKTNDDKLDEKEIESRGGGNGNGGGGNGNGGGSDNDKEINLTVSLCNLLKSLKKLKKFKIDLKNSEDDSLILLIKTISGMNTIKTLRLGVGNDLGVKVSKYLASYLNSSQSLKQFIWNDYFQLPPSEEEIFSIFYKKNNLKKIRFFSINKETVLVKAFSKVKELNFQNSLTSIYLPDLNFKQISNWDLLFKGLASLKQLKSLNLEHSNYPIDGLRGFLKEGNSALKSINLSTNYTLKGTLLTDLLNTIKDSTSIRQLTLNRITFDDSSIKTLKKLITEMQCLKTISINQCDLTIQNFDTLYGAFSQNPNLQKIDYYDNHISSEQFEKILNLLDHNLTLNGFQISDTDSQFDFNTIIEFKKKIERNKCFAKNRMIKEFLAIYNQNLNADCSILNKFPINKSFVQLRTKKTIDELNQVLLNFSEILIKNFLIWVYTGIVIESKELFSIFKLLDLTSIQNMSLQQFLLDLYKKNESKDFLIIIKDDDQIEKRYNHKHNHNHNHNHKHKHKKVVGETMVVEKKKIVKVEGGEKEKEEEKEKGKGKGKENEKENEKEKGKENENEKGNEKGGENEKVKEKDQKKGREIKIPVHKFLLQFRSGLFQDLFKQFRKEKLNFIHDYSEKGIDSLKIFVQYLYTNEIMITGDNDSELIWEELKDANQYYQLYKPKHFLRKLQKKIFEKEK</sequence>
<dbReference type="InterPro" id="IPR011333">
    <property type="entry name" value="SKP1/BTB/POZ_sf"/>
</dbReference>
<evidence type="ECO:0000313" key="4">
    <source>
        <dbReference type="Proteomes" id="UP001146793"/>
    </source>
</evidence>
<dbReference type="PANTHER" id="PTHR47679">
    <property type="entry name" value="PROTEIN TORNADO 1"/>
    <property type="match status" value="1"/>
</dbReference>
<dbReference type="InterPro" id="IPR032675">
    <property type="entry name" value="LRR_dom_sf"/>
</dbReference>
<feature type="domain" description="BTB" evidence="2">
    <location>
        <begin position="789"/>
        <end position="845"/>
    </location>
</feature>
<dbReference type="Pfam" id="PF00651">
    <property type="entry name" value="BTB"/>
    <property type="match status" value="1"/>
</dbReference>
<feature type="region of interest" description="Disordered" evidence="1">
    <location>
        <begin position="729"/>
        <end position="783"/>
    </location>
</feature>
<dbReference type="PROSITE" id="PS50097">
    <property type="entry name" value="BTB"/>
    <property type="match status" value="1"/>
</dbReference>
<protein>
    <submittedName>
        <fullName evidence="3">Nacht lrr and card domains-containing</fullName>
    </submittedName>
</protein>
<dbReference type="PANTHER" id="PTHR47679:SF1">
    <property type="entry name" value="PROTEIN TORNADO 1"/>
    <property type="match status" value="1"/>
</dbReference>
<reference evidence="3" key="1">
    <citation type="submission" date="2022-08" db="EMBL/GenBank/DDBJ databases">
        <title>Novel sulphate-reducing endosymbionts in the free-living metamonad Anaeramoeba.</title>
        <authorList>
            <person name="Jerlstrom-Hultqvist J."/>
            <person name="Cepicka I."/>
            <person name="Gallot-Lavallee L."/>
            <person name="Salas-Leiva D."/>
            <person name="Curtis B.A."/>
            <person name="Zahonova K."/>
            <person name="Pipaliya S."/>
            <person name="Dacks J."/>
            <person name="Roger A.J."/>
        </authorList>
    </citation>
    <scope>NUCLEOTIDE SEQUENCE</scope>
    <source>
        <strain evidence="3">Busselton2</strain>
    </source>
</reference>
<dbReference type="SUPFAM" id="SSF52047">
    <property type="entry name" value="RNI-like"/>
    <property type="match status" value="2"/>
</dbReference>
<feature type="compositionally biased region" description="Gly residues" evidence="1">
    <location>
        <begin position="220"/>
        <end position="237"/>
    </location>
</feature>
<dbReference type="Proteomes" id="UP001146793">
    <property type="component" value="Unassembled WGS sequence"/>
</dbReference>
<evidence type="ECO:0000313" key="3">
    <source>
        <dbReference type="EMBL" id="KAJ3442816.1"/>
    </source>
</evidence>
<evidence type="ECO:0000259" key="2">
    <source>
        <dbReference type="PROSITE" id="PS50097"/>
    </source>
</evidence>
<organism evidence="3 4">
    <name type="scientific">Anaeramoeba flamelloides</name>
    <dbReference type="NCBI Taxonomy" id="1746091"/>
    <lineage>
        <taxon>Eukaryota</taxon>
        <taxon>Metamonada</taxon>
        <taxon>Anaeramoebidae</taxon>
        <taxon>Anaeramoeba</taxon>
    </lineage>
</organism>
<dbReference type="CDD" id="cd18186">
    <property type="entry name" value="BTB_POZ_ZBTB_KLHL-like"/>
    <property type="match status" value="1"/>
</dbReference>
<dbReference type="Gene3D" id="3.80.10.10">
    <property type="entry name" value="Ribonuclease Inhibitor"/>
    <property type="match status" value="3"/>
</dbReference>
<proteinExistence type="predicted"/>
<evidence type="ECO:0000256" key="1">
    <source>
        <dbReference type="SAM" id="MobiDB-lite"/>
    </source>
</evidence>
<dbReference type="AlphaFoldDB" id="A0AAV7ZLD0"/>
<feature type="region of interest" description="Disordered" evidence="1">
    <location>
        <begin position="204"/>
        <end position="238"/>
    </location>
</feature>
<dbReference type="EMBL" id="JANTQA010000026">
    <property type="protein sequence ID" value="KAJ3442816.1"/>
    <property type="molecule type" value="Genomic_DNA"/>
</dbReference>
<accession>A0AAV7ZLD0</accession>
<dbReference type="Gene3D" id="3.30.710.10">
    <property type="entry name" value="Potassium Channel Kv1.1, Chain A"/>
    <property type="match status" value="1"/>
</dbReference>
<name>A0AAV7ZLD0_9EUKA</name>
<feature type="compositionally biased region" description="Basic and acidic residues" evidence="1">
    <location>
        <begin position="204"/>
        <end position="219"/>
    </location>
</feature>
<dbReference type="InterPro" id="IPR000210">
    <property type="entry name" value="BTB/POZ_dom"/>
</dbReference>